<evidence type="ECO:0000256" key="4">
    <source>
        <dbReference type="ARBA" id="ARBA00022679"/>
    </source>
</evidence>
<dbReference type="NCBIfam" id="TIGR00530">
    <property type="entry name" value="AGP_acyltrn"/>
    <property type="match status" value="1"/>
</dbReference>
<keyword evidence="3 7" id="KW-0444">Lipid biosynthesis</keyword>
<keyword evidence="8" id="KW-0472">Membrane</keyword>
<sequence>MIKTVSWFAYFWLYQIALLGSLLKMKLLELKGRNELVRNYTNKVAKAWAKSLVDFTGSEVIVKGKERLPDEPVLFVANHQGSFDIPLLLGYINKPIAFIAKWELRYMPFISSWMKNMECIFIKRNDFRQTLRAFKDAGRVFEAGQSLVIFPEGTRSCSNKLGDFKRGSLKIALRENIPVVPITIKGSYKLREANGGLIKGDRVELIIGETIYVDKLSKEEKDDLTLIVREKIKDNL</sequence>
<dbReference type="SMART" id="SM00563">
    <property type="entry name" value="PlsC"/>
    <property type="match status" value="1"/>
</dbReference>
<dbReference type="PANTHER" id="PTHR10434:SF64">
    <property type="entry name" value="1-ACYL-SN-GLYCEROL-3-PHOSPHATE ACYLTRANSFERASE-RELATED"/>
    <property type="match status" value="1"/>
</dbReference>
<keyword evidence="6 7" id="KW-0012">Acyltransferase</keyword>
<reference evidence="11" key="1">
    <citation type="submission" date="2017-09" db="EMBL/GenBank/DDBJ databases">
        <authorList>
            <person name="Varghese N."/>
            <person name="Submissions S."/>
        </authorList>
    </citation>
    <scope>NUCLEOTIDE SEQUENCE [LARGE SCALE GENOMIC DNA]</scope>
    <source>
        <strain evidence="11">MSL47</strain>
    </source>
</reference>
<dbReference type="InterPro" id="IPR004552">
    <property type="entry name" value="AGP_acyltrans"/>
</dbReference>
<dbReference type="CDD" id="cd07989">
    <property type="entry name" value="LPLAT_AGPAT-like"/>
    <property type="match status" value="1"/>
</dbReference>
<dbReference type="EMBL" id="OBDZ01000003">
    <property type="protein sequence ID" value="SNY15504.1"/>
    <property type="molecule type" value="Genomic_DNA"/>
</dbReference>
<dbReference type="Pfam" id="PF01553">
    <property type="entry name" value="Acyltransferase"/>
    <property type="match status" value="1"/>
</dbReference>
<evidence type="ECO:0000256" key="2">
    <source>
        <dbReference type="ARBA" id="ARBA00008655"/>
    </source>
</evidence>
<dbReference type="STRING" id="1413210.U472_14500"/>
<evidence type="ECO:0000256" key="3">
    <source>
        <dbReference type="ARBA" id="ARBA00022516"/>
    </source>
</evidence>
<evidence type="ECO:0000256" key="5">
    <source>
        <dbReference type="ARBA" id="ARBA00023098"/>
    </source>
</evidence>
<dbReference type="PANTHER" id="PTHR10434">
    <property type="entry name" value="1-ACYL-SN-GLYCEROL-3-PHOSPHATE ACYLTRANSFERASE"/>
    <property type="match status" value="1"/>
</dbReference>
<dbReference type="OrthoDB" id="9803035at2"/>
<organism evidence="10 11">
    <name type="scientific">Orenia metallireducens</name>
    <dbReference type="NCBI Taxonomy" id="1413210"/>
    <lineage>
        <taxon>Bacteria</taxon>
        <taxon>Bacillati</taxon>
        <taxon>Bacillota</taxon>
        <taxon>Clostridia</taxon>
        <taxon>Halanaerobiales</taxon>
        <taxon>Halobacteroidaceae</taxon>
        <taxon>Orenia</taxon>
    </lineage>
</organism>
<evidence type="ECO:0000256" key="8">
    <source>
        <dbReference type="SAM" id="Phobius"/>
    </source>
</evidence>
<dbReference type="GO" id="GO:0006654">
    <property type="term" value="P:phosphatidic acid biosynthetic process"/>
    <property type="evidence" value="ECO:0007669"/>
    <property type="project" value="TreeGrafter"/>
</dbReference>
<protein>
    <recommendedName>
        <fullName evidence="7">1-acyl-sn-glycerol-3-phosphate acyltransferase</fullName>
        <ecNumber evidence="7">2.3.1.51</ecNumber>
    </recommendedName>
</protein>
<proteinExistence type="inferred from homology"/>
<comment type="domain">
    <text evidence="7">The HXXXXD motif is essential for acyltransferase activity and may constitute the binding site for the phosphate moiety of the glycerol-3-phosphate.</text>
</comment>
<keyword evidence="8" id="KW-0812">Transmembrane</keyword>
<comment type="pathway">
    <text evidence="1">Lipid metabolism.</text>
</comment>
<comment type="similarity">
    <text evidence="2 7">Belongs to the 1-acyl-sn-glycerol-3-phosphate acyltransferase family.</text>
</comment>
<evidence type="ECO:0000313" key="11">
    <source>
        <dbReference type="Proteomes" id="UP000219573"/>
    </source>
</evidence>
<keyword evidence="5 7" id="KW-0443">Lipid metabolism</keyword>
<evidence type="ECO:0000256" key="6">
    <source>
        <dbReference type="ARBA" id="ARBA00023315"/>
    </source>
</evidence>
<dbReference type="RefSeq" id="WP_097016525.1">
    <property type="nucleotide sequence ID" value="NZ_OBDZ01000003.1"/>
</dbReference>
<dbReference type="GO" id="GO:0003841">
    <property type="term" value="F:1-acylglycerol-3-phosphate O-acyltransferase activity"/>
    <property type="evidence" value="ECO:0007669"/>
    <property type="project" value="UniProtKB-UniRule"/>
</dbReference>
<evidence type="ECO:0000259" key="9">
    <source>
        <dbReference type="SMART" id="SM00563"/>
    </source>
</evidence>
<dbReference type="GO" id="GO:0016020">
    <property type="term" value="C:membrane"/>
    <property type="evidence" value="ECO:0007669"/>
    <property type="project" value="InterPro"/>
</dbReference>
<accession>A0A285FXH1</accession>
<evidence type="ECO:0000256" key="1">
    <source>
        <dbReference type="ARBA" id="ARBA00005189"/>
    </source>
</evidence>
<dbReference type="AlphaFoldDB" id="A0A285FXH1"/>
<dbReference type="SUPFAM" id="SSF69593">
    <property type="entry name" value="Glycerol-3-phosphate (1)-acyltransferase"/>
    <property type="match status" value="1"/>
</dbReference>
<gene>
    <name evidence="10" type="ORF">SAMN06265827_10347</name>
</gene>
<keyword evidence="11" id="KW-1185">Reference proteome</keyword>
<evidence type="ECO:0000256" key="7">
    <source>
        <dbReference type="RuleBase" id="RU361267"/>
    </source>
</evidence>
<dbReference type="Proteomes" id="UP000219573">
    <property type="component" value="Unassembled WGS sequence"/>
</dbReference>
<feature type="domain" description="Phospholipid/glycerol acyltransferase" evidence="9">
    <location>
        <begin position="73"/>
        <end position="187"/>
    </location>
</feature>
<keyword evidence="7" id="KW-1208">Phospholipid metabolism</keyword>
<comment type="catalytic activity">
    <reaction evidence="7">
        <text>a 1-acyl-sn-glycero-3-phosphate + an acyl-CoA = a 1,2-diacyl-sn-glycero-3-phosphate + CoA</text>
        <dbReference type="Rhea" id="RHEA:19709"/>
        <dbReference type="ChEBI" id="CHEBI:57287"/>
        <dbReference type="ChEBI" id="CHEBI:57970"/>
        <dbReference type="ChEBI" id="CHEBI:58342"/>
        <dbReference type="ChEBI" id="CHEBI:58608"/>
        <dbReference type="EC" id="2.3.1.51"/>
    </reaction>
</comment>
<keyword evidence="7" id="KW-0594">Phospholipid biosynthesis</keyword>
<keyword evidence="8" id="KW-1133">Transmembrane helix</keyword>
<dbReference type="EC" id="2.3.1.51" evidence="7"/>
<dbReference type="InterPro" id="IPR002123">
    <property type="entry name" value="Plipid/glycerol_acylTrfase"/>
</dbReference>
<feature type="transmembrane region" description="Helical" evidence="8">
    <location>
        <begin position="6"/>
        <end position="23"/>
    </location>
</feature>
<name>A0A285FXH1_9FIRM</name>
<evidence type="ECO:0000313" key="10">
    <source>
        <dbReference type="EMBL" id="SNY15504.1"/>
    </source>
</evidence>
<keyword evidence="4 7" id="KW-0808">Transferase</keyword>